<dbReference type="KEGG" id="tba:TERMP_02104"/>
<keyword evidence="2" id="KW-1185">Reference proteome</keyword>
<evidence type="ECO:0000313" key="2">
    <source>
        <dbReference type="Proteomes" id="UP000007478"/>
    </source>
</evidence>
<dbReference type="EMBL" id="CP002372">
    <property type="protein sequence ID" value="ADT85078.1"/>
    <property type="molecule type" value="Genomic_DNA"/>
</dbReference>
<dbReference type="eggNOG" id="arCOG11267">
    <property type="taxonomic scope" value="Archaea"/>
</dbReference>
<evidence type="ECO:0000313" key="1">
    <source>
        <dbReference type="EMBL" id="ADT85078.1"/>
    </source>
</evidence>
<proteinExistence type="predicted"/>
<accession>F0LLX9</accession>
<dbReference type="AlphaFoldDB" id="F0LLX9"/>
<gene>
    <name evidence="1" type="ordered locus">TERMP_02104</name>
</gene>
<dbReference type="HOGENOM" id="CLU_3338672_0_0_2"/>
<protein>
    <submittedName>
        <fullName evidence="1">Uncharacterized protein</fullName>
    </submittedName>
</protein>
<name>F0LLX9_THEBM</name>
<dbReference type="PATRIC" id="fig|391623.17.peg.2101"/>
<sequence length="37" mass="4399">MINELKKKKYILERTFGLAKTKKSAKELRAEIYDDII</sequence>
<reference evidence="1 2" key="1">
    <citation type="journal article" date="2011" name="J. Bacteriol.">
        <title>Complete genome sequence of the hyperthermophilic, piezophilic, heterotrophic, and carboxydotrophic archaeon Thermococcus barophilus MP.</title>
        <authorList>
            <person name="Vannier P."/>
            <person name="Marteinsson V.T."/>
            <person name="Fridjonsson O.H."/>
            <person name="Oger P."/>
            <person name="Jebbar M."/>
        </authorList>
    </citation>
    <scope>NUCLEOTIDE SEQUENCE [LARGE SCALE GENOMIC DNA]</scope>
    <source>
        <strain evidence="2">DSM 11836 / MP</strain>
    </source>
</reference>
<organism evidence="1 2">
    <name type="scientific">Thermococcus barophilus (strain DSM 11836 / MP)</name>
    <dbReference type="NCBI Taxonomy" id="391623"/>
    <lineage>
        <taxon>Archaea</taxon>
        <taxon>Methanobacteriati</taxon>
        <taxon>Methanobacteriota</taxon>
        <taxon>Thermococci</taxon>
        <taxon>Thermococcales</taxon>
        <taxon>Thermococcaceae</taxon>
        <taxon>Thermococcus</taxon>
    </lineage>
</organism>
<dbReference type="Proteomes" id="UP000007478">
    <property type="component" value="Chromosome"/>
</dbReference>